<keyword evidence="2" id="KW-0238">DNA-binding</keyword>
<evidence type="ECO:0000313" key="7">
    <source>
        <dbReference type="Proteomes" id="UP000827092"/>
    </source>
</evidence>
<feature type="domain" description="SANT" evidence="5">
    <location>
        <begin position="134"/>
        <end position="192"/>
    </location>
</feature>
<dbReference type="GO" id="GO:0007389">
    <property type="term" value="P:pattern specification process"/>
    <property type="evidence" value="ECO:0007669"/>
    <property type="project" value="TreeGrafter"/>
</dbReference>
<organism evidence="6 7">
    <name type="scientific">Oedothorax gibbosus</name>
    <dbReference type="NCBI Taxonomy" id="931172"/>
    <lineage>
        <taxon>Eukaryota</taxon>
        <taxon>Metazoa</taxon>
        <taxon>Ecdysozoa</taxon>
        <taxon>Arthropoda</taxon>
        <taxon>Chelicerata</taxon>
        <taxon>Arachnida</taxon>
        <taxon>Araneae</taxon>
        <taxon>Araneomorphae</taxon>
        <taxon>Entelegynae</taxon>
        <taxon>Araneoidea</taxon>
        <taxon>Linyphiidae</taxon>
        <taxon>Erigoninae</taxon>
        <taxon>Oedothorax</taxon>
    </lineage>
</organism>
<dbReference type="InterPro" id="IPR017884">
    <property type="entry name" value="SANT_dom"/>
</dbReference>
<evidence type="ECO:0000256" key="1">
    <source>
        <dbReference type="ARBA" id="ARBA00004123"/>
    </source>
</evidence>
<dbReference type="PROSITE" id="PS51293">
    <property type="entry name" value="SANT"/>
    <property type="match status" value="1"/>
</dbReference>
<dbReference type="CDD" id="cd00167">
    <property type="entry name" value="SANT"/>
    <property type="match status" value="1"/>
</dbReference>
<dbReference type="AlphaFoldDB" id="A0AAV6UQX3"/>
<sequence>MKASIFVSKALKCLLEDLQKVTICTLLNRMPGEGEDAVDNDIESNIQQTSSAKRPLSSRGASKDALVKSPEILEADSAPGCVEKTSHQRCSNRITKRLRRDPSPLDPVSKKSAPVKQPTEPSTSSKTRRPWELWSVEDKNAFFEALCEYGKDFESIQSHIAQRSKKKGVATNMIKNKDQVRHFYYRTWHKISKYLKVTESVGKQTQELYGLINYSELRKKIGGCLNEKNGQKLNELVLCGVTTVKLKGKRLRIKTPVCRALKKLNNVADTKEPETEKLPKEICVEFRPHTNTAWLHVQSLAQNPRVRTKVNLQKRLSSVIEFFQNRWKPYRLKRKEQILSSLPDSVTEGVPCDTSLILRVKPASDAKICPLSLSVMDVASSSDLCLQKYMKLSPKVLCQDISKAKKPLCLNQKIQDDKQYDLSESPMETDQQNFSSDIISDCNDKLSQFELKEMRLQSENQSICESMNLLEGLSLSKTFSETDMSHNNDIDNSVFDALLSGESSLDSSFSKSLEECYKKSYLMIGHDPQENIHNLMNSSETEVNFELQSTASESLASSFKSLLGSDKNNLPDLLYDSKEDEEENNCDSIFYKTVRDGWTVEEAGFLTFGELYLLLGKPPTIVLEYEFEASTNLEDYPEMHDVSTKKSILKKVLEVAQNYYMDTKNKQVLAKHRSSTKSAKIKLCNQTEKVSKEASIMPSNAINESEVTIKEGNCSKSIDLPKTSTNISDNATTSTDKHVFAVPTAPRNVKPPDQNTLKEEIGKLLPGTRRGCRVRRKPLVVQRPLLPREGMARPLTFVHIVPTVSSMSNAIPTNTRTETKMNLPSSKSLINLLPPGMPIQVPFKQVRAAPGQKLVLVKTNTIPGSQVAANQTSGNLMQIITDPTASCSNSTVSRAKNSPNPPENKIPVVDLGSQSFNSSLELSSPTNLDMLNLDLLSESQSNALVPEDTFGTMQPMSSILDISNSSTFANITPSDETSFLEELGFSIKNKDYDQTSGPVCFGETHPSSLKQNTPPSSPLNLFKVTTPDIQWMLNGESPDMNLNTFLNSLESPTKPASATSPTSLESPIINNDLSLNTFLDAMETETSTKLSSASTSSLSMENSNFDPMGRLAPVVDAQVRCMLDECSLDFIAKFEDLADVISDDSKHT</sequence>
<dbReference type="Proteomes" id="UP000827092">
    <property type="component" value="Unassembled WGS sequence"/>
</dbReference>
<evidence type="ECO:0000313" key="6">
    <source>
        <dbReference type="EMBL" id="KAG8186599.1"/>
    </source>
</evidence>
<comment type="subcellular location">
    <subcellularLocation>
        <location evidence="1">Nucleus</location>
    </subcellularLocation>
</comment>
<dbReference type="InterPro" id="IPR009057">
    <property type="entry name" value="Homeodomain-like_sf"/>
</dbReference>
<name>A0AAV6UQX3_9ARAC</name>
<dbReference type="EMBL" id="JAFNEN010000296">
    <property type="protein sequence ID" value="KAG8186599.1"/>
    <property type="molecule type" value="Genomic_DNA"/>
</dbReference>
<accession>A0AAV6UQX3</accession>
<evidence type="ECO:0000259" key="5">
    <source>
        <dbReference type="PROSITE" id="PS51293"/>
    </source>
</evidence>
<dbReference type="GO" id="GO:0003677">
    <property type="term" value="F:DNA binding"/>
    <property type="evidence" value="ECO:0007669"/>
    <property type="project" value="UniProtKB-KW"/>
</dbReference>
<dbReference type="GO" id="GO:0005634">
    <property type="term" value="C:nucleus"/>
    <property type="evidence" value="ECO:0007669"/>
    <property type="project" value="UniProtKB-SubCell"/>
</dbReference>
<keyword evidence="7" id="KW-1185">Reference proteome</keyword>
<dbReference type="PANTHER" id="PTHR21677">
    <property type="entry name" value="CRAMPED PROTEIN"/>
    <property type="match status" value="1"/>
</dbReference>
<evidence type="ECO:0000256" key="2">
    <source>
        <dbReference type="ARBA" id="ARBA00023125"/>
    </source>
</evidence>
<dbReference type="InterPro" id="IPR001005">
    <property type="entry name" value="SANT/Myb"/>
</dbReference>
<protein>
    <recommendedName>
        <fullName evidence="5">SANT domain-containing protein</fullName>
    </recommendedName>
</protein>
<dbReference type="SUPFAM" id="SSF46689">
    <property type="entry name" value="Homeodomain-like"/>
    <property type="match status" value="1"/>
</dbReference>
<keyword evidence="3" id="KW-0539">Nucleus</keyword>
<evidence type="ECO:0000256" key="4">
    <source>
        <dbReference type="SAM" id="MobiDB-lite"/>
    </source>
</evidence>
<dbReference type="Gene3D" id="1.10.10.60">
    <property type="entry name" value="Homeodomain-like"/>
    <property type="match status" value="1"/>
</dbReference>
<gene>
    <name evidence="6" type="ORF">JTE90_019921</name>
</gene>
<comment type="caution">
    <text evidence="6">The sequence shown here is derived from an EMBL/GenBank/DDBJ whole genome shotgun (WGS) entry which is preliminary data.</text>
</comment>
<evidence type="ECO:0000256" key="3">
    <source>
        <dbReference type="ARBA" id="ARBA00023242"/>
    </source>
</evidence>
<reference evidence="6 7" key="1">
    <citation type="journal article" date="2022" name="Nat. Ecol. Evol.">
        <title>A masculinizing supergene underlies an exaggerated male reproductive morph in a spider.</title>
        <authorList>
            <person name="Hendrickx F."/>
            <person name="De Corte Z."/>
            <person name="Sonet G."/>
            <person name="Van Belleghem S.M."/>
            <person name="Kostlbacher S."/>
            <person name="Vangestel C."/>
        </authorList>
    </citation>
    <scope>NUCLEOTIDE SEQUENCE [LARGE SCALE GENOMIC DNA]</scope>
    <source>
        <strain evidence="6">W744_W776</strain>
    </source>
</reference>
<dbReference type="PANTHER" id="PTHR21677:SF1">
    <property type="entry name" value="PROTEIN CRAMPED-LIKE"/>
    <property type="match status" value="1"/>
</dbReference>
<feature type="region of interest" description="Disordered" evidence="4">
    <location>
        <begin position="77"/>
        <end position="129"/>
    </location>
</feature>
<dbReference type="InterPro" id="IPR055315">
    <property type="entry name" value="Cramped-like"/>
</dbReference>
<dbReference type="GO" id="GO:0003682">
    <property type="term" value="F:chromatin binding"/>
    <property type="evidence" value="ECO:0007669"/>
    <property type="project" value="InterPro"/>
</dbReference>
<proteinExistence type="predicted"/>